<dbReference type="InterPro" id="IPR036855">
    <property type="entry name" value="Znf_CCCH_sf"/>
</dbReference>
<feature type="compositionally biased region" description="Basic and acidic residues" evidence="15">
    <location>
        <begin position="8"/>
        <end position="24"/>
    </location>
</feature>
<keyword evidence="4 16" id="KW-0812">Transmembrane</keyword>
<evidence type="ECO:0000256" key="7">
    <source>
        <dbReference type="ARBA" id="ARBA00022801"/>
    </source>
</evidence>
<feature type="domain" description="C3H1-type" evidence="17">
    <location>
        <begin position="90"/>
        <end position="117"/>
    </location>
</feature>
<keyword evidence="8 12" id="KW-0862">Zinc</keyword>
<feature type="domain" description="C3H1-type" evidence="17">
    <location>
        <begin position="157"/>
        <end position="195"/>
    </location>
</feature>
<dbReference type="Pfam" id="PF03124">
    <property type="entry name" value="EXS"/>
    <property type="match status" value="1"/>
</dbReference>
<sequence length="1357" mass="157000">MPPKKQQTKSEKQKKQKAAEDKTFGMKNKNKSAKVQRYIQQVQSQAKSNAASNAKKELEDKKALEKKKRDEFAELFQPVQVPQKVPFGTDPKTVLCIYFKNGHCEKGSKCKFSHDLNVGRKVEKKDLYTDDRAEDTMDKWDQKKLEEVVNSKSGKQPPTDIVCKYFLEAIETNKYGWFWECPNGGTTCKYKHALPPGFVLKSKQSKEDDKEEISLEDFLEIERHKLGPNLTPVTLESFQQWKKTRVNKKEAEESAARKQKETRIKAGRSQGMSGRDLFDFNPTLAQAYEDEEDAFDIAEFDREEAERERDRLANEKLLEKTIAPPPSLDFSITAEQVAQITEEIIATELAVNDQIASLKPEEQTYENIVVPLARVSNELAGKTQLVSSLSQISPDAAIREASVAAETKVDQFYIEQSMRHDIYTVVQGYIAKTDLSTLDHEDARLLEKIEQSFRRNGLHLPQEKRDELKELRKRLSEVCIEFNKNWARESSTIKFTKDELEGLDNDFLGGLQQTEEDGITKYILTMKYPVIKLCKNENTRKLYTIAYNSRNPENVVLLEQAIKLRKQAAKLLGFKNHAAFNLDIKMAKTVEAVDIFLNDLVKKLQAPGEKEIERLKQLKKNEKKNRGEEYDGELNSWDTSYYERMLLGTEYAVDQEEIKKYFSLESTIKKMLDIYEKVLGLHFVKVPAEKAVVWHPDVQLYECWDAVEDKSFSGYMYLDLFPRDNKYPHAACFPIQPSYIAQNSERVAPIAAMVANFTKPTADKPSLLKHDEVVTLFHELGHVMHHLCSRTKYARFHGTSVEGDFVEAPSQMLENWCYDPKSLKYLSAHFETGEPISDDIIQRIVKAKNVDAAILNLRQLFFGIYDMTLHTSEEENIDTSKLYNDLRKKITLINAPENTFGQAAFGHLMGGYDAGYYGYLWSKVFSSDMYYSKFEKNTLSPQTGYLYRKEILEKGSSRDGMDSLKAFLGREPSSEAFMREDIGACLWGWALDLCILANCNIDSHSILQIQQDEKHSPLYTPIFYFSGILSIITGAWLFIYYYSYTPSIALVPYVLALGLLFWPGESLYKKDRIRFIRLLKRTFLSGIYAPVFFSDIILADMLTSVSNVFGDSFMATCVMLTGQPLSYFMDNTDNIYYKDIIVPFIICLPYLIRLKQCIAEYLDSKEQRHIYNALKYASSIPVIIFSAIQKKANIYILESGQVPNSWYLNEIHVFRFWVIFIFINSMYSFWWDISMDWNLITINTQSQTVHVRRQLYFSQPIYYILAVFIDFLLRITWSFKLSSHLLIRQLDASIFLLELMEVFRRWVWVMFRMENEWVKKVYSSLPNALRLDRLDRKSASGLLSPIVEEEDLLPILK</sequence>
<dbReference type="FunFam" id="3.40.390.10:FF:000006">
    <property type="entry name" value="Thimet oligopeptidase 1"/>
    <property type="match status" value="1"/>
</dbReference>
<dbReference type="Gene3D" id="4.10.1000.10">
    <property type="entry name" value="Zinc finger, CCCH-type"/>
    <property type="match status" value="1"/>
</dbReference>
<feature type="transmembrane region" description="Helical" evidence="16">
    <location>
        <begin position="1173"/>
        <end position="1192"/>
    </location>
</feature>
<evidence type="ECO:0000256" key="15">
    <source>
        <dbReference type="SAM" id="MobiDB-lite"/>
    </source>
</evidence>
<keyword evidence="10 13" id="KW-0482">Metalloprotease</keyword>
<comment type="subcellular location">
    <subcellularLocation>
        <location evidence="1">Membrane</location>
        <topology evidence="1">Multi-pass membrane protein</topology>
    </subcellularLocation>
</comment>
<gene>
    <name evidence="19" type="ORF">G6F64_005554</name>
</gene>
<feature type="transmembrane region" description="Helical" evidence="16">
    <location>
        <begin position="1261"/>
        <end position="1279"/>
    </location>
</feature>
<dbReference type="InterPro" id="IPR004342">
    <property type="entry name" value="EXS_C"/>
</dbReference>
<comment type="cofactor">
    <cofactor evidence="13">
        <name>Zn(2+)</name>
        <dbReference type="ChEBI" id="CHEBI:29105"/>
    </cofactor>
    <text evidence="13">Binds 1 zinc ion.</text>
</comment>
<dbReference type="PROSITE" id="PS50103">
    <property type="entry name" value="ZF_C3H1"/>
    <property type="match status" value="2"/>
</dbReference>
<dbReference type="GO" id="GO:0005758">
    <property type="term" value="C:mitochondrial intermembrane space"/>
    <property type="evidence" value="ECO:0007669"/>
    <property type="project" value="TreeGrafter"/>
</dbReference>
<proteinExistence type="inferred from homology"/>
<dbReference type="Pfam" id="PF16543">
    <property type="entry name" value="DFRP_C"/>
    <property type="match status" value="1"/>
</dbReference>
<evidence type="ECO:0000256" key="13">
    <source>
        <dbReference type="RuleBase" id="RU003435"/>
    </source>
</evidence>
<evidence type="ECO:0000256" key="12">
    <source>
        <dbReference type="PROSITE-ProRule" id="PRU00723"/>
    </source>
</evidence>
<dbReference type="PROSITE" id="PS51380">
    <property type="entry name" value="EXS"/>
    <property type="match status" value="1"/>
</dbReference>
<keyword evidence="5 12" id="KW-0479">Metal-binding</keyword>
<dbReference type="PANTHER" id="PTHR11804">
    <property type="entry name" value="PROTEASE M3 THIMET OLIGOPEPTIDASE-RELATED"/>
    <property type="match status" value="1"/>
</dbReference>
<dbReference type="InterPro" id="IPR032378">
    <property type="entry name" value="ZC3H15/TMA46_C"/>
</dbReference>
<feature type="region of interest" description="Disordered" evidence="15">
    <location>
        <begin position="246"/>
        <end position="277"/>
    </location>
</feature>
<accession>A0A9P6XAD7</accession>
<feature type="transmembrane region" description="Helical" evidence="16">
    <location>
        <begin position="1083"/>
        <end position="1102"/>
    </location>
</feature>
<dbReference type="InterPro" id="IPR024077">
    <property type="entry name" value="Neurolysin/TOP_dom2"/>
</dbReference>
<organism evidence="19 20">
    <name type="scientific">Rhizopus oryzae</name>
    <name type="common">Mucormycosis agent</name>
    <name type="synonym">Rhizopus arrhizus var. delemar</name>
    <dbReference type="NCBI Taxonomy" id="64495"/>
    <lineage>
        <taxon>Eukaryota</taxon>
        <taxon>Fungi</taxon>
        <taxon>Fungi incertae sedis</taxon>
        <taxon>Mucoromycota</taxon>
        <taxon>Mucoromycotina</taxon>
        <taxon>Mucoromycetes</taxon>
        <taxon>Mucorales</taxon>
        <taxon>Mucorineae</taxon>
        <taxon>Rhizopodaceae</taxon>
        <taxon>Rhizopus</taxon>
    </lineage>
</organism>
<feature type="coiled-coil region" evidence="14">
    <location>
        <begin position="288"/>
        <end position="315"/>
    </location>
</feature>
<dbReference type="Gene3D" id="1.20.1050.40">
    <property type="entry name" value="Endopeptidase. Chain P, domain 1"/>
    <property type="match status" value="1"/>
</dbReference>
<evidence type="ECO:0000256" key="2">
    <source>
        <dbReference type="ARBA" id="ARBA00006040"/>
    </source>
</evidence>
<keyword evidence="11 16" id="KW-0472">Membrane</keyword>
<dbReference type="PANTHER" id="PTHR11804:SF84">
    <property type="entry name" value="SACCHAROLYSIN"/>
    <property type="match status" value="1"/>
</dbReference>
<keyword evidence="20" id="KW-1185">Reference proteome</keyword>
<dbReference type="Proteomes" id="UP000716291">
    <property type="component" value="Unassembled WGS sequence"/>
</dbReference>
<dbReference type="CDD" id="cd06455">
    <property type="entry name" value="M3A_TOP"/>
    <property type="match status" value="1"/>
</dbReference>
<evidence type="ECO:0000256" key="5">
    <source>
        <dbReference type="ARBA" id="ARBA00022723"/>
    </source>
</evidence>
<dbReference type="InterPro" id="IPR000571">
    <property type="entry name" value="Znf_CCCH"/>
</dbReference>
<dbReference type="GO" id="GO:0004222">
    <property type="term" value="F:metalloendopeptidase activity"/>
    <property type="evidence" value="ECO:0007669"/>
    <property type="project" value="InterPro"/>
</dbReference>
<keyword evidence="3 13" id="KW-0645">Protease</keyword>
<dbReference type="SUPFAM" id="SSF55486">
    <property type="entry name" value="Metalloproteases ('zincins'), catalytic domain"/>
    <property type="match status" value="1"/>
</dbReference>
<name>A0A9P6XAD7_RHIOR</name>
<feature type="transmembrane region" description="Helical" evidence="16">
    <location>
        <begin position="1044"/>
        <end position="1062"/>
    </location>
</feature>
<dbReference type="Pfam" id="PF01432">
    <property type="entry name" value="Peptidase_M3"/>
    <property type="match status" value="1"/>
</dbReference>
<keyword evidence="14" id="KW-0175">Coiled coil</keyword>
<dbReference type="SUPFAM" id="SSF90229">
    <property type="entry name" value="CCCH zinc finger"/>
    <property type="match status" value="1"/>
</dbReference>
<dbReference type="InterPro" id="IPR024080">
    <property type="entry name" value="Neurolysin/TOP_N"/>
</dbReference>
<evidence type="ECO:0000256" key="1">
    <source>
        <dbReference type="ARBA" id="ARBA00004141"/>
    </source>
</evidence>
<feature type="domain" description="EXS" evidence="18">
    <location>
        <begin position="1133"/>
        <end position="1344"/>
    </location>
</feature>
<evidence type="ECO:0000256" key="3">
    <source>
        <dbReference type="ARBA" id="ARBA00022670"/>
    </source>
</evidence>
<dbReference type="GO" id="GO:0006508">
    <property type="term" value="P:proteolysis"/>
    <property type="evidence" value="ECO:0007669"/>
    <property type="project" value="UniProtKB-KW"/>
</dbReference>
<dbReference type="SMART" id="SM00356">
    <property type="entry name" value="ZnF_C3H1"/>
    <property type="match status" value="2"/>
</dbReference>
<feature type="zinc finger region" description="C3H1-type" evidence="12">
    <location>
        <begin position="157"/>
        <end position="195"/>
    </location>
</feature>
<evidence type="ECO:0000259" key="18">
    <source>
        <dbReference type="PROSITE" id="PS51380"/>
    </source>
</evidence>
<dbReference type="GO" id="GO:0008270">
    <property type="term" value="F:zinc ion binding"/>
    <property type="evidence" value="ECO:0007669"/>
    <property type="project" value="UniProtKB-KW"/>
</dbReference>
<evidence type="ECO:0000256" key="10">
    <source>
        <dbReference type="ARBA" id="ARBA00023049"/>
    </source>
</evidence>
<evidence type="ECO:0000256" key="11">
    <source>
        <dbReference type="ARBA" id="ARBA00023136"/>
    </source>
</evidence>
<dbReference type="Gene3D" id="6.20.400.10">
    <property type="match status" value="1"/>
</dbReference>
<feature type="transmembrane region" description="Helical" evidence="16">
    <location>
        <begin position="1212"/>
        <end position="1230"/>
    </location>
</feature>
<evidence type="ECO:0000256" key="14">
    <source>
        <dbReference type="SAM" id="Coils"/>
    </source>
</evidence>
<evidence type="ECO:0000259" key="17">
    <source>
        <dbReference type="PROSITE" id="PS50103"/>
    </source>
</evidence>
<evidence type="ECO:0000313" key="20">
    <source>
        <dbReference type="Proteomes" id="UP000716291"/>
    </source>
</evidence>
<dbReference type="GO" id="GO:0006518">
    <property type="term" value="P:peptide metabolic process"/>
    <property type="evidence" value="ECO:0007669"/>
    <property type="project" value="TreeGrafter"/>
</dbReference>
<evidence type="ECO:0000256" key="4">
    <source>
        <dbReference type="ARBA" id="ARBA00022692"/>
    </source>
</evidence>
<feature type="compositionally biased region" description="Basic and acidic residues" evidence="15">
    <location>
        <begin position="247"/>
        <end position="264"/>
    </location>
</feature>
<evidence type="ECO:0000256" key="8">
    <source>
        <dbReference type="ARBA" id="ARBA00022833"/>
    </source>
</evidence>
<dbReference type="InterPro" id="IPR001567">
    <property type="entry name" value="Pept_M3A_M3B_dom"/>
</dbReference>
<comment type="caution">
    <text evidence="19">The sequence shown here is derived from an EMBL/GenBank/DDBJ whole genome shotgun (WGS) entry which is preliminary data.</text>
</comment>
<comment type="similarity">
    <text evidence="2 13">Belongs to the peptidase M3 family.</text>
</comment>
<feature type="zinc finger region" description="C3H1-type" evidence="12">
    <location>
        <begin position="90"/>
        <end position="117"/>
    </location>
</feature>
<dbReference type="GO" id="GO:0016020">
    <property type="term" value="C:membrane"/>
    <property type="evidence" value="ECO:0007669"/>
    <property type="project" value="UniProtKB-SubCell"/>
</dbReference>
<protein>
    <submittedName>
        <fullName evidence="19">Uncharacterized protein</fullName>
    </submittedName>
</protein>
<dbReference type="Pfam" id="PF00642">
    <property type="entry name" value="zf-CCCH"/>
    <property type="match status" value="1"/>
</dbReference>
<feature type="compositionally biased region" description="Low complexity" evidence="15">
    <location>
        <begin position="40"/>
        <end position="53"/>
    </location>
</feature>
<dbReference type="EMBL" id="JAANQT010000683">
    <property type="protein sequence ID" value="KAG1309113.1"/>
    <property type="molecule type" value="Genomic_DNA"/>
</dbReference>
<evidence type="ECO:0000256" key="6">
    <source>
        <dbReference type="ARBA" id="ARBA00022771"/>
    </source>
</evidence>
<dbReference type="InterPro" id="IPR045090">
    <property type="entry name" value="Pept_M3A_M3B"/>
</dbReference>
<keyword evidence="7 13" id="KW-0378">Hydrolase</keyword>
<evidence type="ECO:0000313" key="19">
    <source>
        <dbReference type="EMBL" id="KAG1309113.1"/>
    </source>
</evidence>
<dbReference type="InterPro" id="IPR024079">
    <property type="entry name" value="MetalloPept_cat_dom_sf"/>
</dbReference>
<dbReference type="Gene3D" id="1.10.1370.10">
    <property type="entry name" value="Neurolysin, domain 3"/>
    <property type="match status" value="1"/>
</dbReference>
<reference evidence="19" key="1">
    <citation type="journal article" date="2020" name="Microb. Genom.">
        <title>Genetic diversity of clinical and environmental Mucorales isolates obtained from an investigation of mucormycosis cases among solid organ transplant recipients.</title>
        <authorList>
            <person name="Nguyen M.H."/>
            <person name="Kaul D."/>
            <person name="Muto C."/>
            <person name="Cheng S.J."/>
            <person name="Richter R.A."/>
            <person name="Bruno V.M."/>
            <person name="Liu G."/>
            <person name="Beyhan S."/>
            <person name="Sundermann A.J."/>
            <person name="Mounaud S."/>
            <person name="Pasculle A.W."/>
            <person name="Nierman W.C."/>
            <person name="Driscoll E."/>
            <person name="Cumbie R."/>
            <person name="Clancy C.J."/>
            <person name="Dupont C.L."/>
        </authorList>
    </citation>
    <scope>NUCLEOTIDE SEQUENCE</scope>
    <source>
        <strain evidence="19">GL11</strain>
    </source>
</reference>
<keyword evidence="9 16" id="KW-1133">Transmembrane helix</keyword>
<evidence type="ECO:0000256" key="9">
    <source>
        <dbReference type="ARBA" id="ARBA00022989"/>
    </source>
</evidence>
<evidence type="ECO:0000256" key="16">
    <source>
        <dbReference type="SAM" id="Phobius"/>
    </source>
</evidence>
<dbReference type="Gene3D" id="3.40.390.10">
    <property type="entry name" value="Collagenase (Catalytic Domain)"/>
    <property type="match status" value="1"/>
</dbReference>
<feature type="region of interest" description="Disordered" evidence="15">
    <location>
        <begin position="1"/>
        <end position="62"/>
    </location>
</feature>
<feature type="transmembrane region" description="Helical" evidence="16">
    <location>
        <begin position="1135"/>
        <end position="1152"/>
    </location>
</feature>
<keyword evidence="6 12" id="KW-0863">Zinc-finger</keyword>